<dbReference type="PANTHER" id="PTHR46564:SF1">
    <property type="entry name" value="TRANSPOSASE"/>
    <property type="match status" value="1"/>
</dbReference>
<name>A0A098EBQ1_9ZZZZ</name>
<dbReference type="InterPro" id="IPR047655">
    <property type="entry name" value="Transpos_IS630-like"/>
</dbReference>
<evidence type="ECO:0000259" key="1">
    <source>
        <dbReference type="Pfam" id="PF13358"/>
    </source>
</evidence>
<evidence type="ECO:0000313" key="2">
    <source>
        <dbReference type="EMBL" id="CEG13433.1"/>
    </source>
</evidence>
<sequence length="306" mass="35605">MSSIYLGDGVGKACERVSISNQTGYTWLNQWNKYGYEGLIPHFNGGRPSKLTKEQLEQLKEKLKSKGDWMTSEVRALIKKEFDITYSNRQVSRILRSFKMHYAKPHPHDYRRPENAKEILEDSLKKAVNEIHEKCVIGFLDQAAPQTTDNKQRFWSFDKPKITKNTTKYRANTFGFYPINGKDVVEFMARSTARYVCEFLRIISEKNNGKHILLILDNARAHIAKRTESFAKSIGITMVFLPAYSPDLNSIEQIWKSIRRKISQTFIKSQWSFRETIRATFHHLAKKSSFAQGWLNKFQPILSNLL</sequence>
<dbReference type="AlphaFoldDB" id="A0A098EBQ1"/>
<protein>
    <submittedName>
        <fullName evidence="2">Transposase</fullName>
    </submittedName>
</protein>
<dbReference type="PANTHER" id="PTHR46564">
    <property type="entry name" value="TRANSPOSASE"/>
    <property type="match status" value="1"/>
</dbReference>
<dbReference type="Gene3D" id="3.30.420.10">
    <property type="entry name" value="Ribonuclease H-like superfamily/Ribonuclease H"/>
    <property type="match status" value="1"/>
</dbReference>
<reference evidence="2" key="1">
    <citation type="submission" date="2014-09" db="EMBL/GenBank/DDBJ databases">
        <authorList>
            <person name="Probst J Alexander"/>
        </authorList>
    </citation>
    <scope>NUCLEOTIDE SEQUENCE</scope>
</reference>
<dbReference type="NCBIfam" id="NF033545">
    <property type="entry name" value="transpos_IS630"/>
    <property type="match status" value="1"/>
</dbReference>
<dbReference type="Pfam" id="PF13358">
    <property type="entry name" value="DDE_3"/>
    <property type="match status" value="1"/>
</dbReference>
<dbReference type="EMBL" id="CCXY01000324">
    <property type="protein sequence ID" value="CEG13433.1"/>
    <property type="molecule type" value="Genomic_DNA"/>
</dbReference>
<dbReference type="GO" id="GO:0003676">
    <property type="term" value="F:nucleic acid binding"/>
    <property type="evidence" value="ECO:0007669"/>
    <property type="project" value="InterPro"/>
</dbReference>
<feature type="domain" description="Tc1-like transposase DDE" evidence="1">
    <location>
        <begin position="139"/>
        <end position="270"/>
    </location>
</feature>
<gene>
    <name evidence="2" type="ORF">MSIBF_A3900003</name>
</gene>
<accession>A0A098EBQ1</accession>
<organism evidence="2">
    <name type="scientific">groundwater metagenome</name>
    <dbReference type="NCBI Taxonomy" id="717931"/>
    <lineage>
        <taxon>unclassified sequences</taxon>
        <taxon>metagenomes</taxon>
        <taxon>ecological metagenomes</taxon>
    </lineage>
</organism>
<dbReference type="InterPro" id="IPR009057">
    <property type="entry name" value="Homeodomain-like_sf"/>
</dbReference>
<dbReference type="InterPro" id="IPR038717">
    <property type="entry name" value="Tc1-like_DDE_dom"/>
</dbReference>
<dbReference type="Pfam" id="PF13565">
    <property type="entry name" value="HTH_32"/>
    <property type="match status" value="1"/>
</dbReference>
<dbReference type="SUPFAM" id="SSF46689">
    <property type="entry name" value="Homeodomain-like"/>
    <property type="match status" value="1"/>
</dbReference>
<dbReference type="InterPro" id="IPR012337">
    <property type="entry name" value="RNaseH-like_sf"/>
</dbReference>
<proteinExistence type="predicted"/>
<dbReference type="InterPro" id="IPR036397">
    <property type="entry name" value="RNaseH_sf"/>
</dbReference>
<dbReference type="SUPFAM" id="SSF53098">
    <property type="entry name" value="Ribonuclease H-like"/>
    <property type="match status" value="1"/>
</dbReference>